<dbReference type="GO" id="GO:0003677">
    <property type="term" value="F:DNA binding"/>
    <property type="evidence" value="ECO:0007669"/>
    <property type="project" value="UniProtKB-KW"/>
</dbReference>
<keyword evidence="3" id="KW-0804">Transcription</keyword>
<gene>
    <name evidence="5" type="ORF">LEP1GSC050_3861</name>
</gene>
<dbReference type="Pfam" id="PF01638">
    <property type="entry name" value="HxlR"/>
    <property type="match status" value="1"/>
</dbReference>
<protein>
    <submittedName>
        <fullName evidence="5">Transcriptional regulator, HxlR family</fullName>
    </submittedName>
</protein>
<dbReference type="PANTHER" id="PTHR33204">
    <property type="entry name" value="TRANSCRIPTIONAL REGULATOR, MARR FAMILY"/>
    <property type="match status" value="1"/>
</dbReference>
<organism evidence="5 6">
    <name type="scientific">Leptospira broomii serovar Hurstbridge str. 5399</name>
    <dbReference type="NCBI Taxonomy" id="1049789"/>
    <lineage>
        <taxon>Bacteria</taxon>
        <taxon>Pseudomonadati</taxon>
        <taxon>Spirochaetota</taxon>
        <taxon>Spirochaetia</taxon>
        <taxon>Leptospirales</taxon>
        <taxon>Leptospiraceae</taxon>
        <taxon>Leptospira</taxon>
    </lineage>
</organism>
<evidence type="ECO:0000256" key="3">
    <source>
        <dbReference type="ARBA" id="ARBA00023163"/>
    </source>
</evidence>
<accession>T0F287</accession>
<evidence type="ECO:0000313" key="5">
    <source>
        <dbReference type="EMBL" id="EQA45230.1"/>
    </source>
</evidence>
<dbReference type="InterPro" id="IPR002577">
    <property type="entry name" value="HTH_HxlR"/>
</dbReference>
<dbReference type="EMBL" id="AHMO02000008">
    <property type="protein sequence ID" value="EQA45230.1"/>
    <property type="molecule type" value="Genomic_DNA"/>
</dbReference>
<keyword evidence="1" id="KW-0805">Transcription regulation</keyword>
<keyword evidence="2" id="KW-0238">DNA-binding</keyword>
<proteinExistence type="predicted"/>
<dbReference type="STRING" id="1049789.LEP1GSC050_3861"/>
<evidence type="ECO:0000256" key="2">
    <source>
        <dbReference type="ARBA" id="ARBA00023125"/>
    </source>
</evidence>
<dbReference type="Proteomes" id="UP000015454">
    <property type="component" value="Unassembled WGS sequence"/>
</dbReference>
<comment type="caution">
    <text evidence="5">The sequence shown here is derived from an EMBL/GenBank/DDBJ whole genome shotgun (WGS) entry which is preliminary data.</text>
</comment>
<evidence type="ECO:0000256" key="1">
    <source>
        <dbReference type="ARBA" id="ARBA00023015"/>
    </source>
</evidence>
<dbReference type="InterPro" id="IPR036388">
    <property type="entry name" value="WH-like_DNA-bd_sf"/>
</dbReference>
<dbReference type="SUPFAM" id="SSF46785">
    <property type="entry name" value="Winged helix' DNA-binding domain"/>
    <property type="match status" value="1"/>
</dbReference>
<dbReference type="PANTHER" id="PTHR33204:SF29">
    <property type="entry name" value="TRANSCRIPTIONAL REGULATOR"/>
    <property type="match status" value="1"/>
</dbReference>
<sequence>MERNNFFHITKTVGAMIELNNKTFTCPVDVSLSFFVGKWKILILSHLYHFKHKSYKDIKVNLPGISEKILVQQLKELEGNKLLNREIKSERPLRVEYSLTDFGRSLAPLFEFLSEWGIDYLKKNGIDYIQDQHLYK</sequence>
<dbReference type="Gene3D" id="1.10.10.10">
    <property type="entry name" value="Winged helix-like DNA-binding domain superfamily/Winged helix DNA-binding domain"/>
    <property type="match status" value="1"/>
</dbReference>
<dbReference type="PROSITE" id="PS51118">
    <property type="entry name" value="HTH_HXLR"/>
    <property type="match status" value="1"/>
</dbReference>
<dbReference type="AlphaFoldDB" id="T0F287"/>
<name>T0F287_9LEPT</name>
<reference evidence="5" key="1">
    <citation type="submission" date="2013-05" db="EMBL/GenBank/DDBJ databases">
        <authorList>
            <person name="Harkins D.M."/>
            <person name="Durkin A.S."/>
            <person name="Brinkac L.M."/>
            <person name="Haft D.H."/>
            <person name="Selengut J.D."/>
            <person name="Sanka R."/>
            <person name="DePew J."/>
            <person name="Purushe J."/>
            <person name="Hartskeerl R.A."/>
            <person name="Ahmed A."/>
            <person name="van der Linden H."/>
            <person name="Goris M.G.A."/>
            <person name="Vinetz J.M."/>
            <person name="Sutton G.G."/>
            <person name="Nierman W.C."/>
            <person name="Fouts D.E."/>
        </authorList>
    </citation>
    <scope>NUCLEOTIDE SEQUENCE [LARGE SCALE GENOMIC DNA]</scope>
    <source>
        <strain evidence="5">5399</strain>
    </source>
</reference>
<evidence type="ECO:0000259" key="4">
    <source>
        <dbReference type="PROSITE" id="PS51118"/>
    </source>
</evidence>
<feature type="domain" description="HTH hxlR-type" evidence="4">
    <location>
        <begin position="26"/>
        <end position="125"/>
    </location>
</feature>
<dbReference type="InterPro" id="IPR036390">
    <property type="entry name" value="WH_DNA-bd_sf"/>
</dbReference>
<evidence type="ECO:0000313" key="6">
    <source>
        <dbReference type="Proteomes" id="UP000015454"/>
    </source>
</evidence>
<keyword evidence="6" id="KW-1185">Reference proteome</keyword>